<evidence type="ECO:0000313" key="1">
    <source>
        <dbReference type="EMBL" id="SVD99220.1"/>
    </source>
</evidence>
<dbReference type="AlphaFoldDB" id="A0A382ZVA3"/>
<feature type="non-terminal residue" evidence="1">
    <location>
        <position position="1"/>
    </location>
</feature>
<dbReference type="EMBL" id="UINC01186815">
    <property type="protein sequence ID" value="SVD99220.1"/>
    <property type="molecule type" value="Genomic_DNA"/>
</dbReference>
<sequence>QKIFQMKENALKDIKNISVKISMETVENLIKNSIDKNKLEKIYDDSLKQAKTALKRN</sequence>
<name>A0A382ZVA3_9ZZZZ</name>
<proteinExistence type="predicted"/>
<reference evidence="1" key="1">
    <citation type="submission" date="2018-05" db="EMBL/GenBank/DDBJ databases">
        <authorList>
            <person name="Lanie J.A."/>
            <person name="Ng W.-L."/>
            <person name="Kazmierczak K.M."/>
            <person name="Andrzejewski T.M."/>
            <person name="Davidsen T.M."/>
            <person name="Wayne K.J."/>
            <person name="Tettelin H."/>
            <person name="Glass J.I."/>
            <person name="Rusch D."/>
            <person name="Podicherti R."/>
            <person name="Tsui H.-C.T."/>
            <person name="Winkler M.E."/>
        </authorList>
    </citation>
    <scope>NUCLEOTIDE SEQUENCE</scope>
</reference>
<gene>
    <name evidence="1" type="ORF">METZ01_LOCUS452074</name>
</gene>
<accession>A0A382ZVA3</accession>
<protein>
    <submittedName>
        <fullName evidence="1">Uncharacterized protein</fullName>
    </submittedName>
</protein>
<organism evidence="1">
    <name type="scientific">marine metagenome</name>
    <dbReference type="NCBI Taxonomy" id="408172"/>
    <lineage>
        <taxon>unclassified sequences</taxon>
        <taxon>metagenomes</taxon>
        <taxon>ecological metagenomes</taxon>
    </lineage>
</organism>